<evidence type="ECO:0000313" key="2">
    <source>
        <dbReference type="Proteomes" id="UP000217545"/>
    </source>
</evidence>
<dbReference type="AlphaFoldDB" id="A0AAD0EEW7"/>
<dbReference type="EMBL" id="CP010786">
    <property type="protein sequence ID" value="ATF08014.1"/>
    <property type="molecule type" value="Genomic_DNA"/>
</dbReference>
<accession>A0AAD0EEW7</accession>
<name>A0AAD0EEW7_9RHOB</name>
<gene>
    <name evidence="1" type="ORF">PhaeoP63_03982</name>
</gene>
<proteinExistence type="predicted"/>
<keyword evidence="1" id="KW-0614">Plasmid</keyword>
<dbReference type="Proteomes" id="UP000217545">
    <property type="component" value="Plasmid pP63_b"/>
</dbReference>
<geneLocation type="plasmid" evidence="2">
    <name>pp63_b</name>
</geneLocation>
<protein>
    <submittedName>
        <fullName evidence="1">Uncharacterized protein</fullName>
    </submittedName>
</protein>
<evidence type="ECO:0000313" key="1">
    <source>
        <dbReference type="EMBL" id="ATF08014.1"/>
    </source>
</evidence>
<sequence length="108" mass="11295">MTEVFGIGMDRLDWGSRKIRVRACAADSTDNRNRGVSARLDKAHTTGVEVCPNSLIARMGAPAGTSRLTCGPIGGGRSLFTPGDSTTAVAIKAAAFAQIHTAREVKHG</sequence>
<organism evidence="1 2">
    <name type="scientific">Phaeobacter gallaeciensis</name>
    <dbReference type="NCBI Taxonomy" id="60890"/>
    <lineage>
        <taxon>Bacteria</taxon>
        <taxon>Pseudomonadati</taxon>
        <taxon>Pseudomonadota</taxon>
        <taxon>Alphaproteobacteria</taxon>
        <taxon>Rhodobacterales</taxon>
        <taxon>Roseobacteraceae</taxon>
        <taxon>Phaeobacter</taxon>
    </lineage>
</organism>
<reference evidence="1 2" key="1">
    <citation type="journal article" date="2017" name="Front. Microbiol.">
        <title>Phaeobacter piscinae sp. nov., a species of the Roseobacter group and potential aquaculture probiont.</title>
        <authorList>
            <person name="Sonnenschein E.C."/>
            <person name="Phippen C.B.W."/>
            <person name="Nielsen K.F."/>
            <person name="Mateiu R.V."/>
            <person name="Melchiorsen J."/>
            <person name="Gram L."/>
            <person name="Overmann J."/>
            <person name="Freese H.M."/>
        </authorList>
    </citation>
    <scope>NUCLEOTIDE SEQUENCE [LARGE SCALE GENOMIC DNA]</scope>
    <source>
        <strain evidence="1 2">P63</strain>
    </source>
</reference>